<keyword evidence="2" id="KW-1185">Reference proteome</keyword>
<protein>
    <submittedName>
        <fullName evidence="1">Uncharacterized protein</fullName>
    </submittedName>
</protein>
<name>A0ABD6E3P0_9BILA</name>
<accession>A0ABD6E3P0</accession>
<dbReference type="Proteomes" id="UP001608902">
    <property type="component" value="Unassembled WGS sequence"/>
</dbReference>
<sequence length="147" mass="16990">MFSVCFCFFFSHFKEIDLNRAFILWSSSFILHVLFSSPTVFPSPHQQFVFAQRSDHRNVWELSFWFETDETFSESTLSNRTLSSLTAIRRITPNFSISVRYSIPFALKSIFDSISILILPISVPQIFAVNSVFIVRLVGSERSMEIG</sequence>
<gene>
    <name evidence="1" type="ORF">AB6A40_001204</name>
</gene>
<evidence type="ECO:0000313" key="1">
    <source>
        <dbReference type="EMBL" id="MFH4974495.1"/>
    </source>
</evidence>
<comment type="caution">
    <text evidence="1">The sequence shown here is derived from an EMBL/GenBank/DDBJ whole genome shotgun (WGS) entry which is preliminary data.</text>
</comment>
<reference evidence="1 2" key="1">
    <citation type="submission" date="2024-08" db="EMBL/GenBank/DDBJ databases">
        <title>Gnathostoma spinigerum genome.</title>
        <authorList>
            <person name="Gonzalez-Bertolin B."/>
            <person name="Monzon S."/>
            <person name="Zaballos A."/>
            <person name="Jimenez P."/>
            <person name="Dekumyoy P."/>
            <person name="Varona S."/>
            <person name="Cuesta I."/>
            <person name="Sumanam S."/>
            <person name="Adisakwattana P."/>
            <person name="Gasser R.B."/>
            <person name="Hernandez-Gonzalez A."/>
            <person name="Young N.D."/>
            <person name="Perteguer M.J."/>
        </authorList>
    </citation>
    <scope>NUCLEOTIDE SEQUENCE [LARGE SCALE GENOMIC DNA]</scope>
    <source>
        <strain evidence="1">AL3</strain>
        <tissue evidence="1">Liver</tissue>
    </source>
</reference>
<proteinExistence type="predicted"/>
<dbReference type="EMBL" id="JBGFUD010000422">
    <property type="protein sequence ID" value="MFH4974495.1"/>
    <property type="molecule type" value="Genomic_DNA"/>
</dbReference>
<organism evidence="1 2">
    <name type="scientific">Gnathostoma spinigerum</name>
    <dbReference type="NCBI Taxonomy" id="75299"/>
    <lineage>
        <taxon>Eukaryota</taxon>
        <taxon>Metazoa</taxon>
        <taxon>Ecdysozoa</taxon>
        <taxon>Nematoda</taxon>
        <taxon>Chromadorea</taxon>
        <taxon>Rhabditida</taxon>
        <taxon>Spirurina</taxon>
        <taxon>Gnathostomatomorpha</taxon>
        <taxon>Gnathostomatoidea</taxon>
        <taxon>Gnathostomatidae</taxon>
        <taxon>Gnathostoma</taxon>
    </lineage>
</organism>
<dbReference type="AlphaFoldDB" id="A0ABD6E3P0"/>
<evidence type="ECO:0000313" key="2">
    <source>
        <dbReference type="Proteomes" id="UP001608902"/>
    </source>
</evidence>